<gene>
    <name evidence="1" type="ORF">JW646_04375</name>
</gene>
<keyword evidence="2" id="KW-1185">Reference proteome</keyword>
<protein>
    <submittedName>
        <fullName evidence="1">Uncharacterized protein</fullName>
    </submittedName>
</protein>
<evidence type="ECO:0000313" key="1">
    <source>
        <dbReference type="EMBL" id="UEL48698.1"/>
    </source>
</evidence>
<dbReference type="EMBL" id="CP081135">
    <property type="protein sequence ID" value="UEL48698.1"/>
    <property type="molecule type" value="Genomic_DNA"/>
</dbReference>
<reference evidence="1 2" key="1">
    <citation type="journal article" date="2023" name="Int. J. Syst. Evol. Microbiol.">
        <title>Terrisporobacter hibernicus sp. nov., isolated from bovine faeces in Northern Ireland.</title>
        <authorList>
            <person name="Mitchell M."/>
            <person name="Nguyen S.V."/>
            <person name="Connor M."/>
            <person name="Fairley D.J."/>
            <person name="Donoghue O."/>
            <person name="Marshall H."/>
            <person name="Koolman L."/>
            <person name="McMullan G."/>
            <person name="Schaffer K.E."/>
            <person name="McGrath J.W."/>
            <person name="Fanning S."/>
        </authorList>
    </citation>
    <scope>NUCLEOTIDE SEQUENCE [LARGE SCALE GENOMIC DNA]</scope>
    <source>
        <strain evidence="1 2">MCA3</strain>
    </source>
</reference>
<organism evidence="1 2">
    <name type="scientific">Terrisporobacter hibernicus</name>
    <dbReference type="NCBI Taxonomy" id="2813371"/>
    <lineage>
        <taxon>Bacteria</taxon>
        <taxon>Bacillati</taxon>
        <taxon>Bacillota</taxon>
        <taxon>Clostridia</taxon>
        <taxon>Peptostreptococcales</taxon>
        <taxon>Peptostreptococcaceae</taxon>
        <taxon>Terrisporobacter</taxon>
    </lineage>
</organism>
<accession>A0AAX2ZHA0</accession>
<sequence>MLLERHGSLEIMIKTKKIILFIVEGITDEMSLSLILSKLVQDCSVQFQIINQDITADFNSNCQNIIRKIDSQVKQFLSQNNGLKKTDIKEIIHLVDTDGAFIKEDFVVEDMKQEKTFYTHNSIVTNKRDLIVERNERKSNILNKLYQTSHIGRIGYKVYFFSCNLEHVLHNCQNAPYNKKRVYSYDFVDKYVGCENKFVDFLSCNDFTAKGDYKETWQFIKEDSNSLNRYCNFHLYFKMN</sequence>
<dbReference type="AlphaFoldDB" id="A0AAX2ZHA0"/>
<evidence type="ECO:0000313" key="2">
    <source>
        <dbReference type="Proteomes" id="UP001198983"/>
    </source>
</evidence>
<dbReference type="KEGG" id="tem:JW646_04375"/>
<dbReference type="RefSeq" id="WP_148558064.1">
    <property type="nucleotide sequence ID" value="NZ_CP081135.1"/>
</dbReference>
<name>A0AAX2ZHA0_9FIRM</name>
<proteinExistence type="predicted"/>
<dbReference type="Proteomes" id="UP001198983">
    <property type="component" value="Chromosome"/>
</dbReference>